<reference evidence="2 3" key="1">
    <citation type="submission" date="2014-01" db="EMBL/GenBank/DDBJ databases">
        <title>Draft genome sequencing of Bacillus alcalophilus CGMCC 1.3604.</title>
        <authorList>
            <person name="Yang J."/>
            <person name="Diao L."/>
            <person name="Yang S."/>
        </authorList>
    </citation>
    <scope>NUCLEOTIDE SEQUENCE [LARGE SCALE GENOMIC DNA]</scope>
    <source>
        <strain evidence="2 3">CGMCC 1.3604</strain>
    </source>
</reference>
<name>A0A4S4JV92_ALKAL</name>
<proteinExistence type="predicted"/>
<evidence type="ECO:0000256" key="1">
    <source>
        <dbReference type="SAM" id="SignalP"/>
    </source>
</evidence>
<dbReference type="OrthoDB" id="2357153at2"/>
<feature type="signal peptide" evidence="1">
    <location>
        <begin position="1"/>
        <end position="23"/>
    </location>
</feature>
<dbReference type="RefSeq" id="WP_003323577.1">
    <property type="nucleotide sequence ID" value="NZ_ALPT02000091.1"/>
</dbReference>
<dbReference type="PROSITE" id="PS51257">
    <property type="entry name" value="PROKAR_LIPOPROTEIN"/>
    <property type="match status" value="1"/>
</dbReference>
<gene>
    <name evidence="2" type="ORF">AJ85_19600</name>
</gene>
<evidence type="ECO:0000313" key="3">
    <source>
        <dbReference type="Proteomes" id="UP000297014"/>
    </source>
</evidence>
<dbReference type="EMBL" id="JALP01000265">
    <property type="protein sequence ID" value="THG89086.1"/>
    <property type="molecule type" value="Genomic_DNA"/>
</dbReference>
<keyword evidence="1" id="KW-0732">Signal</keyword>
<accession>A0A4S4JV92</accession>
<dbReference type="Proteomes" id="UP000297014">
    <property type="component" value="Unassembled WGS sequence"/>
</dbReference>
<organism evidence="2 3">
    <name type="scientific">Alkalihalobacillus alcalophilus ATCC 27647 = CGMCC 1.3604</name>
    <dbReference type="NCBI Taxonomy" id="1218173"/>
    <lineage>
        <taxon>Bacteria</taxon>
        <taxon>Bacillati</taxon>
        <taxon>Bacillota</taxon>
        <taxon>Bacilli</taxon>
        <taxon>Bacillales</taxon>
        <taxon>Bacillaceae</taxon>
        <taxon>Alkalihalobacillus</taxon>
    </lineage>
</organism>
<dbReference type="AlphaFoldDB" id="A0A4S4JV92"/>
<feature type="chain" id="PRO_5020610646" evidence="1">
    <location>
        <begin position="24"/>
        <end position="115"/>
    </location>
</feature>
<sequence length="115" mass="13207">MKKLILCLVISLFLISCSSQSWAFDFVQIHGVTYVMTDEIIEREEVGELIGEVDKYSDEEKDHSSNYSGNFSNIYESGTELYEIEGISRAHAIAVEYEIGHYVKAIIEEEWTEEN</sequence>
<protein>
    <submittedName>
        <fullName evidence="2">Uncharacterized protein</fullName>
    </submittedName>
</protein>
<evidence type="ECO:0000313" key="2">
    <source>
        <dbReference type="EMBL" id="THG89086.1"/>
    </source>
</evidence>
<comment type="caution">
    <text evidence="2">The sequence shown here is derived from an EMBL/GenBank/DDBJ whole genome shotgun (WGS) entry which is preliminary data.</text>
</comment>